<feature type="chain" id="PRO_5008898445" evidence="1">
    <location>
        <begin position="24"/>
        <end position="123"/>
    </location>
</feature>
<evidence type="ECO:0000313" key="2">
    <source>
        <dbReference type="EMBL" id="GAU98098.1"/>
    </source>
</evidence>
<dbReference type="AlphaFoldDB" id="A0A1D1VHY7"/>
<accession>A0A1D1VHY7</accession>
<reference evidence="2 3" key="1">
    <citation type="journal article" date="2016" name="Nat. Commun.">
        <title>Extremotolerant tardigrade genome and improved radiotolerance of human cultured cells by tardigrade-unique protein.</title>
        <authorList>
            <person name="Hashimoto T."/>
            <person name="Horikawa D.D."/>
            <person name="Saito Y."/>
            <person name="Kuwahara H."/>
            <person name="Kozuka-Hata H."/>
            <person name="Shin-I T."/>
            <person name="Minakuchi Y."/>
            <person name="Ohishi K."/>
            <person name="Motoyama A."/>
            <person name="Aizu T."/>
            <person name="Enomoto A."/>
            <person name="Kondo K."/>
            <person name="Tanaka S."/>
            <person name="Hara Y."/>
            <person name="Koshikawa S."/>
            <person name="Sagara H."/>
            <person name="Miura T."/>
            <person name="Yokobori S."/>
            <person name="Miyagawa K."/>
            <person name="Suzuki Y."/>
            <person name="Kubo T."/>
            <person name="Oyama M."/>
            <person name="Kohara Y."/>
            <person name="Fujiyama A."/>
            <person name="Arakawa K."/>
            <person name="Katayama T."/>
            <person name="Toyoda A."/>
            <person name="Kunieda T."/>
        </authorList>
    </citation>
    <scope>NUCLEOTIDE SEQUENCE [LARGE SCALE GENOMIC DNA]</scope>
    <source>
        <strain evidence="2 3">YOKOZUNA-1</strain>
    </source>
</reference>
<feature type="signal peptide" evidence="1">
    <location>
        <begin position="1"/>
        <end position="23"/>
    </location>
</feature>
<comment type="caution">
    <text evidence="2">The sequence shown here is derived from an EMBL/GenBank/DDBJ whole genome shotgun (WGS) entry which is preliminary data.</text>
</comment>
<keyword evidence="3" id="KW-1185">Reference proteome</keyword>
<protein>
    <submittedName>
        <fullName evidence="2">Uncharacterized protein</fullName>
    </submittedName>
</protein>
<name>A0A1D1VHY7_RAMVA</name>
<evidence type="ECO:0000313" key="3">
    <source>
        <dbReference type="Proteomes" id="UP000186922"/>
    </source>
</evidence>
<dbReference type="Proteomes" id="UP000186922">
    <property type="component" value="Unassembled WGS sequence"/>
</dbReference>
<organism evidence="2 3">
    <name type="scientific">Ramazzottius varieornatus</name>
    <name type="common">Water bear</name>
    <name type="synonym">Tardigrade</name>
    <dbReference type="NCBI Taxonomy" id="947166"/>
    <lineage>
        <taxon>Eukaryota</taxon>
        <taxon>Metazoa</taxon>
        <taxon>Ecdysozoa</taxon>
        <taxon>Tardigrada</taxon>
        <taxon>Eutardigrada</taxon>
        <taxon>Parachela</taxon>
        <taxon>Hypsibioidea</taxon>
        <taxon>Ramazzottiidae</taxon>
        <taxon>Ramazzottius</taxon>
    </lineage>
</organism>
<sequence length="123" mass="14081">MRTAILISSLLFAHFLVWTFVSASPAQSSHQPVKRDASNLLSTSGLHRGYWTPFFQRFGSRVPPGFRRDFASDPSVIKDTDLQAAPDFNAWRNRLNEFNSRFDVLKRQSLVQHEEAEPIEFLG</sequence>
<evidence type="ECO:0000256" key="1">
    <source>
        <dbReference type="SAM" id="SignalP"/>
    </source>
</evidence>
<proteinExistence type="predicted"/>
<dbReference type="EMBL" id="BDGG01000004">
    <property type="protein sequence ID" value="GAU98098.1"/>
    <property type="molecule type" value="Genomic_DNA"/>
</dbReference>
<keyword evidence="1" id="KW-0732">Signal</keyword>
<gene>
    <name evidence="2" type="primary">RvY_09287-1</name>
    <name evidence="2" type="synonym">RvY_09287.1</name>
    <name evidence="2" type="ORF">RvY_09287</name>
</gene>